<name>A0A2P2PXP9_RHIMU</name>
<dbReference type="EMBL" id="GGEC01078945">
    <property type="protein sequence ID" value="MBX59429.1"/>
    <property type="molecule type" value="Transcribed_RNA"/>
</dbReference>
<dbReference type="AlphaFoldDB" id="A0A2P2PXP9"/>
<protein>
    <submittedName>
        <fullName evidence="1">Uncharacterized protein</fullName>
    </submittedName>
</protein>
<organism evidence="1">
    <name type="scientific">Rhizophora mucronata</name>
    <name type="common">Asiatic mangrove</name>
    <dbReference type="NCBI Taxonomy" id="61149"/>
    <lineage>
        <taxon>Eukaryota</taxon>
        <taxon>Viridiplantae</taxon>
        <taxon>Streptophyta</taxon>
        <taxon>Embryophyta</taxon>
        <taxon>Tracheophyta</taxon>
        <taxon>Spermatophyta</taxon>
        <taxon>Magnoliopsida</taxon>
        <taxon>eudicotyledons</taxon>
        <taxon>Gunneridae</taxon>
        <taxon>Pentapetalae</taxon>
        <taxon>rosids</taxon>
        <taxon>fabids</taxon>
        <taxon>Malpighiales</taxon>
        <taxon>Rhizophoraceae</taxon>
        <taxon>Rhizophora</taxon>
    </lineage>
</organism>
<accession>A0A2P2PXP9</accession>
<sequence>MLEGFDCFMLFWISRRNLYVVHMFLLFS</sequence>
<reference evidence="1" key="1">
    <citation type="submission" date="2018-02" db="EMBL/GenBank/DDBJ databases">
        <title>Rhizophora mucronata_Transcriptome.</title>
        <authorList>
            <person name="Meera S.P."/>
            <person name="Sreeshan A."/>
            <person name="Augustine A."/>
        </authorList>
    </citation>
    <scope>NUCLEOTIDE SEQUENCE</scope>
    <source>
        <tissue evidence="1">Leaf</tissue>
    </source>
</reference>
<proteinExistence type="predicted"/>
<evidence type="ECO:0000313" key="1">
    <source>
        <dbReference type="EMBL" id="MBX59429.1"/>
    </source>
</evidence>